<feature type="domain" description="Solute-binding protein family 5" evidence="2">
    <location>
        <begin position="108"/>
        <end position="510"/>
    </location>
</feature>
<dbReference type="EMBL" id="FTNC01000005">
    <property type="protein sequence ID" value="SIQ51853.1"/>
    <property type="molecule type" value="Genomic_DNA"/>
</dbReference>
<dbReference type="STRING" id="56779.SAMN05421834_10554"/>
<dbReference type="SUPFAM" id="SSF53850">
    <property type="entry name" value="Periplasmic binding protein-like II"/>
    <property type="match status" value="1"/>
</dbReference>
<proteinExistence type="predicted"/>
<feature type="chain" id="PRO_5012862398" evidence="1">
    <location>
        <begin position="24"/>
        <end position="627"/>
    </location>
</feature>
<accession>A0A1N6TEV0</accession>
<dbReference type="PANTHER" id="PTHR30290:SF62">
    <property type="entry name" value="OLIGOPEPTIDE ABC TRANSPORTER, PERIPLASMIC OLIGOPEPTIDE-BINDING PROTEIN"/>
    <property type="match status" value="1"/>
</dbReference>
<dbReference type="RefSeq" id="WP_076544246.1">
    <property type="nucleotide sequence ID" value="NZ_FTNC01000005.1"/>
</dbReference>
<protein>
    <submittedName>
        <fullName evidence="3">Peptide/nickel transport system substrate-binding protein</fullName>
    </submittedName>
</protein>
<dbReference type="Proteomes" id="UP000185669">
    <property type="component" value="Unassembled WGS sequence"/>
</dbReference>
<dbReference type="InterPro" id="IPR000914">
    <property type="entry name" value="SBP_5_dom"/>
</dbReference>
<dbReference type="Gene3D" id="3.40.190.10">
    <property type="entry name" value="Periplasmic binding protein-like II"/>
    <property type="match status" value="1"/>
</dbReference>
<keyword evidence="4" id="KW-1185">Reference proteome</keyword>
<evidence type="ECO:0000256" key="1">
    <source>
        <dbReference type="SAM" id="SignalP"/>
    </source>
</evidence>
<name>A0A1N6TEV0_9FIRM</name>
<dbReference type="OrthoDB" id="239741at2"/>
<dbReference type="Pfam" id="PF00496">
    <property type="entry name" value="SBP_bac_5"/>
    <property type="match status" value="1"/>
</dbReference>
<dbReference type="GO" id="GO:1904680">
    <property type="term" value="F:peptide transmembrane transporter activity"/>
    <property type="evidence" value="ECO:0007669"/>
    <property type="project" value="TreeGrafter"/>
</dbReference>
<evidence type="ECO:0000259" key="2">
    <source>
        <dbReference type="Pfam" id="PF00496"/>
    </source>
</evidence>
<dbReference type="PANTHER" id="PTHR30290">
    <property type="entry name" value="PERIPLASMIC BINDING COMPONENT OF ABC TRANSPORTER"/>
    <property type="match status" value="1"/>
</dbReference>
<feature type="signal peptide" evidence="1">
    <location>
        <begin position="1"/>
        <end position="23"/>
    </location>
</feature>
<dbReference type="InterPro" id="IPR039424">
    <property type="entry name" value="SBP_5"/>
</dbReference>
<dbReference type="AlphaFoldDB" id="A0A1N6TEV0"/>
<dbReference type="Gene3D" id="3.10.105.10">
    <property type="entry name" value="Dipeptide-binding Protein, Domain 3"/>
    <property type="match status" value="1"/>
</dbReference>
<keyword evidence="1" id="KW-0732">Signal</keyword>
<organism evidence="3 4">
    <name type="scientific">Halanaerobium kushneri</name>
    <dbReference type="NCBI Taxonomy" id="56779"/>
    <lineage>
        <taxon>Bacteria</taxon>
        <taxon>Bacillati</taxon>
        <taxon>Bacillota</taxon>
        <taxon>Clostridia</taxon>
        <taxon>Halanaerobiales</taxon>
        <taxon>Halanaerobiaceae</taxon>
        <taxon>Halanaerobium</taxon>
    </lineage>
</organism>
<sequence>MSKKLLVYMLLALILLVCQTVTAANFNQSPILDEKVDSGDLPEIENRLPAQPFVVQTGTQVPEEYLDYQIGEYGGTLNLVSVEAGIHELFLGFGTPILRAPGQTTEDPKPAIVSEYKHNEDYTEFEFKIREGLKWSDGIEVTTEDVRFAFENFYADEEVAEQFPSMLKDPNDNPGQLEVIDKYRFKIKFSESFGWFETQLASWITDYTKIFKPAHYLKQYHKDFTPVEEMQSEIDEEGLTSWSELLTLRDINHWELSQPFSIGSPVLTAWMPVNIDSNVMEYQRNPYYWKVDQEGNQLPYIDNIKVAKVNKQESIDMRVISGNVDLLSQSATLNKMSLYKKNEEKGNYNTVLTGSINNPPLLFLNQDYNYQKEDSVWQKLMQDPEKRFSKALALAIDSEDVNNSIYFGRYGKKGLTATYDPEKARELLNEIGMDKFDDEGYRLAPDGSKFEFVLSVTDHAPDIVPLSELLKQHIEDIGIRTSVDQMGIDLWWQRNYNNKFMGSIHWNDGPIWSSGISEDYLPDFKGSWAPASYDNYLELDGRTPPEYLQEFFDIHTARKKYPAESKKGKALYKELEKWFDDNLVMLYPVADVTSPNIISKDLGNVPAEGYPWGLDIPRNMDQLYFKK</sequence>
<evidence type="ECO:0000313" key="3">
    <source>
        <dbReference type="EMBL" id="SIQ51853.1"/>
    </source>
</evidence>
<evidence type="ECO:0000313" key="4">
    <source>
        <dbReference type="Proteomes" id="UP000185669"/>
    </source>
</evidence>
<gene>
    <name evidence="3" type="ORF">SAMN05421834_10554</name>
</gene>
<dbReference type="GO" id="GO:0015833">
    <property type="term" value="P:peptide transport"/>
    <property type="evidence" value="ECO:0007669"/>
    <property type="project" value="TreeGrafter"/>
</dbReference>
<reference evidence="4" key="1">
    <citation type="submission" date="2017-01" db="EMBL/GenBank/DDBJ databases">
        <authorList>
            <person name="Varghese N."/>
            <person name="Submissions S."/>
        </authorList>
    </citation>
    <scope>NUCLEOTIDE SEQUENCE [LARGE SCALE GENOMIC DNA]</scope>
    <source>
        <strain evidence="4">ATCC 700103</strain>
    </source>
</reference>